<name>A0A2S5B8F3_9BASI</name>
<sequence length="246" mass="26996">MSSAYTRPALEQALGAINAAYGFKMQPGLAKFRGAVDFALTLARDRYGHTFRLAGHSDVLEALADICKEIKDANPRPVPSGKDAKTRIERLDAILHKKQLVTLLCEAAYNAANARRDRPKPHPTPIPNGDIFLLENLTRATNGIEVLFTPVIVAFDDFYSLPLHKFCTKLLGSWRAHGLSWPTSGHLGPIRTVISQTLGELATNVSESSLQVHGQQLNNAYPVLHEAIDALAQDPDDDNIIRTDEP</sequence>
<reference evidence="1 2" key="1">
    <citation type="journal article" date="2018" name="Front. Microbiol.">
        <title>Prospects for Fungal Bioremediation of Acidic Radioactive Waste Sites: Characterization and Genome Sequence of Rhodotorula taiwanensis MD1149.</title>
        <authorList>
            <person name="Tkavc R."/>
            <person name="Matrosova V.Y."/>
            <person name="Grichenko O.E."/>
            <person name="Gostincar C."/>
            <person name="Volpe R.P."/>
            <person name="Klimenkova P."/>
            <person name="Gaidamakova E.K."/>
            <person name="Zhou C.E."/>
            <person name="Stewart B.J."/>
            <person name="Lyman M.G."/>
            <person name="Malfatti S.A."/>
            <person name="Rubinfeld B."/>
            <person name="Courtot M."/>
            <person name="Singh J."/>
            <person name="Dalgard C.L."/>
            <person name="Hamilton T."/>
            <person name="Frey K.G."/>
            <person name="Gunde-Cimerman N."/>
            <person name="Dugan L."/>
            <person name="Daly M.J."/>
        </authorList>
    </citation>
    <scope>NUCLEOTIDE SEQUENCE [LARGE SCALE GENOMIC DNA]</scope>
    <source>
        <strain evidence="1 2">MD1149</strain>
    </source>
</reference>
<accession>A0A2S5B8F3</accession>
<dbReference type="AlphaFoldDB" id="A0A2S5B8F3"/>
<evidence type="ECO:0000313" key="2">
    <source>
        <dbReference type="Proteomes" id="UP000237144"/>
    </source>
</evidence>
<dbReference type="EMBL" id="PJQD01000043">
    <property type="protein sequence ID" value="POY73001.1"/>
    <property type="molecule type" value="Genomic_DNA"/>
</dbReference>
<gene>
    <name evidence="1" type="ORF">BMF94_3987</name>
</gene>
<protein>
    <submittedName>
        <fullName evidence="1">Uncharacterized protein</fullName>
    </submittedName>
</protein>
<organism evidence="1 2">
    <name type="scientific">Rhodotorula taiwanensis</name>
    <dbReference type="NCBI Taxonomy" id="741276"/>
    <lineage>
        <taxon>Eukaryota</taxon>
        <taxon>Fungi</taxon>
        <taxon>Dikarya</taxon>
        <taxon>Basidiomycota</taxon>
        <taxon>Pucciniomycotina</taxon>
        <taxon>Microbotryomycetes</taxon>
        <taxon>Sporidiobolales</taxon>
        <taxon>Sporidiobolaceae</taxon>
        <taxon>Rhodotorula</taxon>
    </lineage>
</organism>
<evidence type="ECO:0000313" key="1">
    <source>
        <dbReference type="EMBL" id="POY73001.1"/>
    </source>
</evidence>
<dbReference type="Proteomes" id="UP000237144">
    <property type="component" value="Unassembled WGS sequence"/>
</dbReference>
<proteinExistence type="predicted"/>
<comment type="caution">
    <text evidence="1">The sequence shown here is derived from an EMBL/GenBank/DDBJ whole genome shotgun (WGS) entry which is preliminary data.</text>
</comment>
<keyword evidence="2" id="KW-1185">Reference proteome</keyword>